<dbReference type="InterPro" id="IPR052337">
    <property type="entry name" value="SAT4-like"/>
</dbReference>
<sequence length="138" mass="16059">MRWLICVLFQIFYYTELLYLASVALTKISILLFYLRIFPQKSLRKIIYFTIGLCIAYMIAFVLATALQCIPVRIAWEHWDGEHHGKCIDLNADAWCSAAGNIILDLIVILLPMRVLKDLKMNRWRKFGVMLMFLGGLL</sequence>
<keyword evidence="3 6" id="KW-1133">Transmembrane helix</keyword>
<gene>
    <name evidence="8" type="ORF">N0V87_002427</name>
</gene>
<dbReference type="AlphaFoldDB" id="A0A9W8X3U1"/>
<evidence type="ECO:0000256" key="6">
    <source>
        <dbReference type="SAM" id="Phobius"/>
    </source>
</evidence>
<feature type="transmembrane region" description="Helical" evidence="6">
    <location>
        <begin position="46"/>
        <end position="67"/>
    </location>
</feature>
<dbReference type="PANTHER" id="PTHR33048:SF160">
    <property type="entry name" value="SAT4 FAMILY MEMBRANE PROTEIN"/>
    <property type="match status" value="1"/>
</dbReference>
<comment type="caution">
    <text evidence="8">The sequence shown here is derived from an EMBL/GenBank/DDBJ whole genome shotgun (WGS) entry which is preliminary data.</text>
</comment>
<dbReference type="InterPro" id="IPR049326">
    <property type="entry name" value="Rhodopsin_dom_fungi"/>
</dbReference>
<evidence type="ECO:0000313" key="8">
    <source>
        <dbReference type="EMBL" id="KAJ4340443.1"/>
    </source>
</evidence>
<accession>A0A9W8X3U1</accession>
<keyword evidence="4 6" id="KW-0472">Membrane</keyword>
<evidence type="ECO:0000259" key="7">
    <source>
        <dbReference type="Pfam" id="PF20684"/>
    </source>
</evidence>
<evidence type="ECO:0000256" key="2">
    <source>
        <dbReference type="ARBA" id="ARBA00022692"/>
    </source>
</evidence>
<evidence type="ECO:0000256" key="3">
    <source>
        <dbReference type="ARBA" id="ARBA00022989"/>
    </source>
</evidence>
<feature type="domain" description="Rhodopsin" evidence="7">
    <location>
        <begin position="11"/>
        <end position="137"/>
    </location>
</feature>
<feature type="transmembrane region" description="Helical" evidence="6">
    <location>
        <begin position="98"/>
        <end position="116"/>
    </location>
</feature>
<dbReference type="PANTHER" id="PTHR33048">
    <property type="entry name" value="PTH11-LIKE INTEGRAL MEMBRANE PROTEIN (AFU_ORTHOLOGUE AFUA_5G11245)"/>
    <property type="match status" value="1"/>
</dbReference>
<feature type="transmembrane region" description="Helical" evidence="6">
    <location>
        <begin position="12"/>
        <end position="34"/>
    </location>
</feature>
<evidence type="ECO:0000256" key="1">
    <source>
        <dbReference type="ARBA" id="ARBA00004141"/>
    </source>
</evidence>
<dbReference type="Proteomes" id="UP001140562">
    <property type="component" value="Unassembled WGS sequence"/>
</dbReference>
<comment type="similarity">
    <text evidence="5">Belongs to the SAT4 family.</text>
</comment>
<reference evidence="8" key="1">
    <citation type="submission" date="2022-10" db="EMBL/GenBank/DDBJ databases">
        <title>Tapping the CABI collections for fungal endophytes: first genome assemblies for Collariella, Neodidymelliopsis, Ascochyta clinopodiicola, Didymella pomorum, Didymosphaeria variabile, Neocosmospora piperis and Neocucurbitaria cava.</title>
        <authorList>
            <person name="Hill R."/>
        </authorList>
    </citation>
    <scope>NUCLEOTIDE SEQUENCE</scope>
    <source>
        <strain evidence="8">IMI 360193</strain>
    </source>
</reference>
<protein>
    <recommendedName>
        <fullName evidence="7">Rhodopsin domain-containing protein</fullName>
    </recommendedName>
</protein>
<evidence type="ECO:0000256" key="5">
    <source>
        <dbReference type="ARBA" id="ARBA00038359"/>
    </source>
</evidence>
<name>A0A9W8X3U1_9PLEO</name>
<dbReference type="Pfam" id="PF20684">
    <property type="entry name" value="Fung_rhodopsin"/>
    <property type="match status" value="1"/>
</dbReference>
<keyword evidence="2 6" id="KW-0812">Transmembrane</keyword>
<dbReference type="GO" id="GO:0016020">
    <property type="term" value="C:membrane"/>
    <property type="evidence" value="ECO:0007669"/>
    <property type="project" value="UniProtKB-SubCell"/>
</dbReference>
<proteinExistence type="inferred from homology"/>
<organism evidence="8 9">
    <name type="scientific">Didymella glomerata</name>
    <dbReference type="NCBI Taxonomy" id="749621"/>
    <lineage>
        <taxon>Eukaryota</taxon>
        <taxon>Fungi</taxon>
        <taxon>Dikarya</taxon>
        <taxon>Ascomycota</taxon>
        <taxon>Pezizomycotina</taxon>
        <taxon>Dothideomycetes</taxon>
        <taxon>Pleosporomycetidae</taxon>
        <taxon>Pleosporales</taxon>
        <taxon>Pleosporineae</taxon>
        <taxon>Didymellaceae</taxon>
        <taxon>Didymella</taxon>
    </lineage>
</organism>
<dbReference type="EMBL" id="JAPEUV010000016">
    <property type="protein sequence ID" value="KAJ4340443.1"/>
    <property type="molecule type" value="Genomic_DNA"/>
</dbReference>
<evidence type="ECO:0000256" key="4">
    <source>
        <dbReference type="ARBA" id="ARBA00023136"/>
    </source>
</evidence>
<keyword evidence="9" id="KW-1185">Reference proteome</keyword>
<evidence type="ECO:0000313" key="9">
    <source>
        <dbReference type="Proteomes" id="UP001140562"/>
    </source>
</evidence>
<comment type="subcellular location">
    <subcellularLocation>
        <location evidence="1">Membrane</location>
        <topology evidence="1">Multi-pass membrane protein</topology>
    </subcellularLocation>
</comment>
<dbReference type="OrthoDB" id="5378633at2759"/>